<dbReference type="HOGENOM" id="CLU_2441980_0_0_1"/>
<reference evidence="1" key="1">
    <citation type="submission" date="2013-07" db="EMBL/GenBank/DDBJ databases">
        <title>The genome of an arbuscular mycorrhizal fungus provides insights into the evolution of the oldest plant symbiosis.</title>
        <authorList>
            <consortium name="DOE Joint Genome Institute"/>
            <person name="Tisserant E."/>
            <person name="Malbreil M."/>
            <person name="Kuo A."/>
            <person name="Kohler A."/>
            <person name="Symeonidi A."/>
            <person name="Balestrini R."/>
            <person name="Charron P."/>
            <person name="Duensing N."/>
            <person name="Frei-dit-Frey N."/>
            <person name="Gianinazzi-Pearson V."/>
            <person name="Gilbert B."/>
            <person name="Handa Y."/>
            <person name="Hijri M."/>
            <person name="Kaul R."/>
            <person name="Kawaguchi M."/>
            <person name="Krajinski F."/>
            <person name="Lammers P."/>
            <person name="Lapierre D."/>
            <person name="Masclaux F.G."/>
            <person name="Murat C."/>
            <person name="Morin E."/>
            <person name="Ndikumana S."/>
            <person name="Pagni M."/>
            <person name="Petitpierre D."/>
            <person name="Requena N."/>
            <person name="Rosikiewicz P."/>
            <person name="Riley R."/>
            <person name="Saito K."/>
            <person name="San Clemente H."/>
            <person name="Shapiro H."/>
            <person name="van Tuinen D."/>
            <person name="Becard G."/>
            <person name="Bonfante P."/>
            <person name="Paszkowski U."/>
            <person name="Shachar-Hill Y."/>
            <person name="Young J.P."/>
            <person name="Sanders I.R."/>
            <person name="Henrissat B."/>
            <person name="Rensing S.A."/>
            <person name="Grigoriev I.V."/>
            <person name="Corradi N."/>
            <person name="Roux C."/>
            <person name="Martin F."/>
        </authorList>
    </citation>
    <scope>NUCLEOTIDE SEQUENCE</scope>
    <source>
        <strain evidence="1">DAOM 197198</strain>
    </source>
</reference>
<proteinExistence type="predicted"/>
<sequence>MSSPVTFSEDDHSFKDELYGLNIKDFSGPILLKFIIALGHQESKTIEKDNDRASYLVQKAEQAICKINNFTFEFTNKLERLRITLDSLIS</sequence>
<name>U9U2Z5_RHIID</name>
<accession>U9U2Z5</accession>
<dbReference type="AlphaFoldDB" id="U9U2Z5"/>
<evidence type="ECO:0000313" key="1">
    <source>
        <dbReference type="EMBL" id="ESA14032.1"/>
    </source>
</evidence>
<dbReference type="EMBL" id="KI283310">
    <property type="protein sequence ID" value="ESA14032.1"/>
    <property type="molecule type" value="Genomic_DNA"/>
</dbReference>
<organism evidence="1">
    <name type="scientific">Rhizophagus irregularis (strain DAOM 181602 / DAOM 197198 / MUCL 43194)</name>
    <name type="common">Arbuscular mycorrhizal fungus</name>
    <name type="synonym">Glomus intraradices</name>
    <dbReference type="NCBI Taxonomy" id="747089"/>
    <lineage>
        <taxon>Eukaryota</taxon>
        <taxon>Fungi</taxon>
        <taxon>Fungi incertae sedis</taxon>
        <taxon>Mucoromycota</taxon>
        <taxon>Glomeromycotina</taxon>
        <taxon>Glomeromycetes</taxon>
        <taxon>Glomerales</taxon>
        <taxon>Glomeraceae</taxon>
        <taxon>Rhizophagus</taxon>
    </lineage>
</organism>
<gene>
    <name evidence="1" type="ORF">GLOINDRAFT_25386</name>
</gene>
<protein>
    <submittedName>
        <fullName evidence="1">Uncharacterized protein</fullName>
    </submittedName>
</protein>